<keyword evidence="8 10" id="KW-0904">Protein phosphatase</keyword>
<evidence type="ECO:0000256" key="10">
    <source>
        <dbReference type="PIRNR" id="PIRNR002884"/>
    </source>
</evidence>
<dbReference type="PANTHER" id="PTHR43693:SF1">
    <property type="entry name" value="PROTEIN PHOSPHATASE CHEZ"/>
    <property type="match status" value="1"/>
</dbReference>
<proteinExistence type="inferred from homology"/>
<dbReference type="RefSeq" id="WP_182164253.1">
    <property type="nucleotide sequence ID" value="NZ_JACEZT010000010.1"/>
</dbReference>
<evidence type="ECO:0000313" key="13">
    <source>
        <dbReference type="EMBL" id="MBA5638566.1"/>
    </source>
</evidence>
<dbReference type="PIRSF" id="PIRSF002884">
    <property type="entry name" value="CheZ"/>
    <property type="match status" value="1"/>
</dbReference>
<accession>A0A7W2EU15</accession>
<reference evidence="13 14" key="1">
    <citation type="submission" date="2020-07" db="EMBL/GenBank/DDBJ databases">
        <title>Novel species isolated from subtropical streams in China.</title>
        <authorList>
            <person name="Lu H."/>
        </authorList>
    </citation>
    <scope>NUCLEOTIDE SEQUENCE [LARGE SCALE GENOMIC DNA]</scope>
    <source>
        <strain evidence="13 14">LX20W</strain>
    </source>
</reference>
<evidence type="ECO:0000313" key="14">
    <source>
        <dbReference type="Proteomes" id="UP000534388"/>
    </source>
</evidence>
<evidence type="ECO:0000256" key="9">
    <source>
        <dbReference type="ARBA" id="ARBA00029599"/>
    </source>
</evidence>
<dbReference type="GO" id="GO:0005737">
    <property type="term" value="C:cytoplasm"/>
    <property type="evidence" value="ECO:0007669"/>
    <property type="project" value="UniProtKB-SubCell"/>
</dbReference>
<name>A0A7W2EU15_9BURK</name>
<dbReference type="SUPFAM" id="SSF75708">
    <property type="entry name" value="Chemotaxis phosphatase CheZ"/>
    <property type="match status" value="1"/>
</dbReference>
<evidence type="ECO:0000256" key="12">
    <source>
        <dbReference type="SAM" id="MobiDB-lite"/>
    </source>
</evidence>
<dbReference type="EC" id="3.1.3.-" evidence="10"/>
<comment type="similarity">
    <text evidence="2 10">Belongs to the CheZ family.</text>
</comment>
<evidence type="ECO:0000256" key="5">
    <source>
        <dbReference type="ARBA" id="ARBA00022500"/>
    </source>
</evidence>
<evidence type="ECO:0000256" key="3">
    <source>
        <dbReference type="ARBA" id="ARBA00018484"/>
    </source>
</evidence>
<organism evidence="13 14">
    <name type="scientific">Rugamonas brunnea</name>
    <dbReference type="NCBI Taxonomy" id="2758569"/>
    <lineage>
        <taxon>Bacteria</taxon>
        <taxon>Pseudomonadati</taxon>
        <taxon>Pseudomonadota</taxon>
        <taxon>Betaproteobacteria</taxon>
        <taxon>Burkholderiales</taxon>
        <taxon>Oxalobacteraceae</taxon>
        <taxon>Telluria group</taxon>
        <taxon>Rugamonas</taxon>
    </lineage>
</organism>
<keyword evidence="4 10" id="KW-0963">Cytoplasm</keyword>
<evidence type="ECO:0000256" key="6">
    <source>
        <dbReference type="ARBA" id="ARBA00022779"/>
    </source>
</evidence>
<dbReference type="PANTHER" id="PTHR43693">
    <property type="entry name" value="PROTEIN PHOSPHATASE CHEZ"/>
    <property type="match status" value="1"/>
</dbReference>
<keyword evidence="7 10" id="KW-0378">Hydrolase</keyword>
<comment type="subcellular location">
    <subcellularLocation>
        <location evidence="1 10">Cytoplasm</location>
    </subcellularLocation>
</comment>
<dbReference type="Proteomes" id="UP000534388">
    <property type="component" value="Unassembled WGS sequence"/>
</dbReference>
<dbReference type="AlphaFoldDB" id="A0A7W2EU15"/>
<sequence length="210" mass="22025">MNAILPTHRPEPTSTHLPPGASDTSAVYERLGVIVRELHDTLRELGADGVLADAASQFPCARGRLLHIADLTENAANVVLSKVEEHGPAQEHLAREAQSLLRELDDGAVPAARITAFLANVASGCGSTRAALSDIMMAQDFQDLTGQLIKKVVGLMESTEDNLLKLLIDAAPPGAIVTQAREELTAGPGAHGGVALDQTSVDDLLGELGF</sequence>
<dbReference type="GO" id="GO:0097588">
    <property type="term" value="P:archaeal or bacterial-type flagellum-dependent cell motility"/>
    <property type="evidence" value="ECO:0007669"/>
    <property type="project" value="UniProtKB-KW"/>
</dbReference>
<dbReference type="Pfam" id="PF04344">
    <property type="entry name" value="CheZ"/>
    <property type="match status" value="1"/>
</dbReference>
<keyword evidence="6 10" id="KW-0283">Flagellar rotation</keyword>
<keyword evidence="14" id="KW-1185">Reference proteome</keyword>
<keyword evidence="5 10" id="KW-0145">Chemotaxis</keyword>
<evidence type="ECO:0000256" key="1">
    <source>
        <dbReference type="ARBA" id="ARBA00004496"/>
    </source>
</evidence>
<evidence type="ECO:0000256" key="4">
    <source>
        <dbReference type="ARBA" id="ARBA00022490"/>
    </source>
</evidence>
<dbReference type="GO" id="GO:0009288">
    <property type="term" value="C:bacterial-type flagellum"/>
    <property type="evidence" value="ECO:0007669"/>
    <property type="project" value="InterPro"/>
</dbReference>
<evidence type="ECO:0000256" key="8">
    <source>
        <dbReference type="ARBA" id="ARBA00022912"/>
    </source>
</evidence>
<comment type="caution">
    <text evidence="13">The sequence shown here is derived from an EMBL/GenBank/DDBJ whole genome shotgun (WGS) entry which is preliminary data.</text>
</comment>
<dbReference type="Gene3D" id="1.10.287.500">
    <property type="entry name" value="Helix hairpin bin"/>
    <property type="match status" value="1"/>
</dbReference>
<dbReference type="GO" id="GO:0050920">
    <property type="term" value="P:regulation of chemotaxis"/>
    <property type="evidence" value="ECO:0007669"/>
    <property type="project" value="InterPro"/>
</dbReference>
<dbReference type="InterPro" id="IPR050992">
    <property type="entry name" value="CheZ_family_phosphatases"/>
</dbReference>
<protein>
    <recommendedName>
        <fullName evidence="3 10">Protein phosphatase CheZ</fullName>
        <ecNumber evidence="10">3.1.3.-</ecNumber>
    </recommendedName>
    <alternativeName>
        <fullName evidence="9 10">Chemotaxis protein CheZ</fullName>
    </alternativeName>
</protein>
<evidence type="ECO:0000256" key="7">
    <source>
        <dbReference type="ARBA" id="ARBA00022801"/>
    </source>
</evidence>
<dbReference type="GO" id="GO:0004721">
    <property type="term" value="F:phosphoprotein phosphatase activity"/>
    <property type="evidence" value="ECO:0007669"/>
    <property type="project" value="UniProtKB-KW"/>
</dbReference>
<comment type="function">
    <text evidence="10">Plays an important role in bacterial chemotaxis signal transduction pathway by accelerating the dephosphorylation of phosphorylated CheY (CheY-P).</text>
</comment>
<dbReference type="EMBL" id="JACEZT010000010">
    <property type="protein sequence ID" value="MBA5638566.1"/>
    <property type="molecule type" value="Genomic_DNA"/>
</dbReference>
<evidence type="ECO:0000256" key="11">
    <source>
        <dbReference type="PIRSR" id="PIRSR002884-1"/>
    </source>
</evidence>
<dbReference type="GO" id="GO:0006935">
    <property type="term" value="P:chemotaxis"/>
    <property type="evidence" value="ECO:0007669"/>
    <property type="project" value="UniProtKB-KW"/>
</dbReference>
<comment type="subunit">
    <text evidence="10">Homodimer.</text>
</comment>
<evidence type="ECO:0000256" key="2">
    <source>
        <dbReference type="ARBA" id="ARBA00005908"/>
    </source>
</evidence>
<feature type="site" description="Enhances dephosphorylation of CheY-P" evidence="11">
    <location>
        <position position="147"/>
    </location>
</feature>
<dbReference type="InterPro" id="IPR007439">
    <property type="entry name" value="Chemotax_Pase_CheZ"/>
</dbReference>
<feature type="region of interest" description="Disordered" evidence="12">
    <location>
        <begin position="1"/>
        <end position="22"/>
    </location>
</feature>
<gene>
    <name evidence="13" type="ORF">H3H37_16015</name>
</gene>